<organism evidence="1 2">
    <name type="scientific">Peptoniphilus harei ACS-146-V-Sch2b</name>
    <dbReference type="NCBI Taxonomy" id="908338"/>
    <lineage>
        <taxon>Bacteria</taxon>
        <taxon>Bacillati</taxon>
        <taxon>Bacillota</taxon>
        <taxon>Tissierellia</taxon>
        <taxon>Tissierellales</taxon>
        <taxon>Peptoniphilaceae</taxon>
        <taxon>Peptoniphilus</taxon>
    </lineage>
</organism>
<sequence length="60" mass="6911">MRIKINPYNLGLTFRRALGLMIIFLSIYIIGSFFIKFIFFVLYAGTLAVDGLFKILVSLF</sequence>
<reference evidence="1 2" key="1">
    <citation type="submission" date="2010-10" db="EMBL/GenBank/DDBJ databases">
        <authorList>
            <person name="Durkin A.S."/>
            <person name="Madupu R."/>
            <person name="Torralba M."/>
            <person name="Gillis M."/>
            <person name="Methe B."/>
            <person name="Sutton G."/>
            <person name="Nelson K.E."/>
        </authorList>
    </citation>
    <scope>NUCLEOTIDE SEQUENCE [LARGE SCALE GENOMIC DNA]</scope>
    <source>
        <strain evidence="1 2">ACS-146-V-Sch2b</strain>
    </source>
</reference>
<dbReference type="RefSeq" id="WP_005957871.1">
    <property type="nucleotide sequence ID" value="NZ_AENP01000028.1"/>
</dbReference>
<protein>
    <submittedName>
        <fullName evidence="1">Uncharacterized protein</fullName>
    </submittedName>
</protein>
<name>E4L0P0_9FIRM</name>
<dbReference type="Proteomes" id="UP000003705">
    <property type="component" value="Unassembled WGS sequence"/>
</dbReference>
<dbReference type="EMBL" id="AENP01000028">
    <property type="protein sequence ID" value="EFR32342.1"/>
    <property type="molecule type" value="Genomic_DNA"/>
</dbReference>
<accession>E4L0P0</accession>
<proteinExistence type="predicted"/>
<evidence type="ECO:0000313" key="2">
    <source>
        <dbReference type="Proteomes" id="UP000003705"/>
    </source>
</evidence>
<evidence type="ECO:0000313" key="1">
    <source>
        <dbReference type="EMBL" id="EFR32342.1"/>
    </source>
</evidence>
<dbReference type="AlphaFoldDB" id="E4L0P0"/>
<gene>
    <name evidence="1" type="ORF">HMPREF9286_1112</name>
</gene>
<keyword evidence="2" id="KW-1185">Reference proteome</keyword>
<comment type="caution">
    <text evidence="1">The sequence shown here is derived from an EMBL/GenBank/DDBJ whole genome shotgun (WGS) entry which is preliminary data.</text>
</comment>